<evidence type="ECO:0000313" key="5">
    <source>
        <dbReference type="EMBL" id="MBM7798347.1"/>
    </source>
</evidence>
<evidence type="ECO:0000256" key="2">
    <source>
        <dbReference type="ARBA" id="ARBA00022801"/>
    </source>
</evidence>
<organism evidence="5 6">
    <name type="scientific">Microlunatus panaciterrae</name>
    <dbReference type="NCBI Taxonomy" id="400768"/>
    <lineage>
        <taxon>Bacteria</taxon>
        <taxon>Bacillati</taxon>
        <taxon>Actinomycetota</taxon>
        <taxon>Actinomycetes</taxon>
        <taxon>Propionibacteriales</taxon>
        <taxon>Propionibacteriaceae</taxon>
        <taxon>Microlunatus</taxon>
    </lineage>
</organism>
<dbReference type="SMART" id="SM00855">
    <property type="entry name" value="PGAM"/>
    <property type="match status" value="1"/>
</dbReference>
<dbReference type="CDD" id="cd07040">
    <property type="entry name" value="HP"/>
    <property type="match status" value="1"/>
</dbReference>
<dbReference type="InterPro" id="IPR013078">
    <property type="entry name" value="His_Pase_superF_clade-1"/>
</dbReference>
<dbReference type="Gene3D" id="3.40.50.1240">
    <property type="entry name" value="Phosphoglycerate mutase-like"/>
    <property type="match status" value="1"/>
</dbReference>
<dbReference type="CDD" id="cd03673">
    <property type="entry name" value="NUDIX_Ap6A_hydrolase"/>
    <property type="match status" value="1"/>
</dbReference>
<dbReference type="Gene3D" id="3.90.79.10">
    <property type="entry name" value="Nucleoside Triphosphate Pyrophosphohydrolase"/>
    <property type="match status" value="1"/>
</dbReference>
<evidence type="ECO:0000256" key="3">
    <source>
        <dbReference type="RuleBase" id="RU003476"/>
    </source>
</evidence>
<name>A0ABS2RHA7_9ACTN</name>
<proteinExistence type="inferred from homology"/>
<comment type="caution">
    <text evidence="5">The sequence shown here is derived from an EMBL/GenBank/DDBJ whole genome shotgun (WGS) entry which is preliminary data.</text>
</comment>
<dbReference type="EMBL" id="JAFBCF010000001">
    <property type="protein sequence ID" value="MBM7798347.1"/>
    <property type="molecule type" value="Genomic_DNA"/>
</dbReference>
<dbReference type="InterPro" id="IPR020476">
    <property type="entry name" value="Nudix_hydrolase"/>
</dbReference>
<dbReference type="InterPro" id="IPR051325">
    <property type="entry name" value="Nudix_hydrolase_domain"/>
</dbReference>
<comment type="similarity">
    <text evidence="1 3">Belongs to the Nudix hydrolase family.</text>
</comment>
<dbReference type="RefSeq" id="WP_204916904.1">
    <property type="nucleotide sequence ID" value="NZ_BAAAQP010000008.1"/>
</dbReference>
<gene>
    <name evidence="5" type="ORF">JOE57_001268</name>
</gene>
<dbReference type="PROSITE" id="PS00893">
    <property type="entry name" value="NUDIX_BOX"/>
    <property type="match status" value="1"/>
</dbReference>
<dbReference type="Proteomes" id="UP000704762">
    <property type="component" value="Unassembled WGS sequence"/>
</dbReference>
<dbReference type="InterPro" id="IPR029033">
    <property type="entry name" value="His_PPase_superfam"/>
</dbReference>
<dbReference type="Pfam" id="PF00300">
    <property type="entry name" value="His_Phos_1"/>
    <property type="match status" value="1"/>
</dbReference>
<protein>
    <submittedName>
        <fullName evidence="5">8-oxo-dGTP diphosphatase</fullName>
        <ecNumber evidence="5">3.6.1.55</ecNumber>
    </submittedName>
</protein>
<dbReference type="PRINTS" id="PR00502">
    <property type="entry name" value="NUDIXFAMILY"/>
</dbReference>
<dbReference type="EC" id="3.6.1.55" evidence="5"/>
<sequence length="292" mass="32007">MRDVLAGGAVVTRVNQTRGTEVVIIHRQRYNDWSLPKGKLDPGEPIPAAAVREVMEETGVTIRLGAPLDTVRYNAGKNGMKRVSYWTGTVLDVIPRAPDEEVDVVSWLPIKAALARLTRDHDRMLLQQAMEQPATTPLIIIRHGKAMDRKDWSHPDPARPISARGRREAVGLIPILKAYGVTELISSTSARCVSTLLPYAQRQNLVIERRGLLSEEEGGEDEKGVQRLMRSIAAQAAESGQPTAVCGHRPVLPQMLAALDIVPRPMAPGECIVAHLTADGATHAMEHYRPQA</sequence>
<evidence type="ECO:0000256" key="1">
    <source>
        <dbReference type="ARBA" id="ARBA00005582"/>
    </source>
</evidence>
<dbReference type="GO" id="GO:0035539">
    <property type="term" value="F:8-oxo-7,8-dihydrodeoxyguanosine triphosphate pyrophosphatase activity"/>
    <property type="evidence" value="ECO:0007669"/>
    <property type="project" value="UniProtKB-EC"/>
</dbReference>
<dbReference type="Pfam" id="PF00293">
    <property type="entry name" value="NUDIX"/>
    <property type="match status" value="1"/>
</dbReference>
<accession>A0ABS2RHA7</accession>
<dbReference type="PROSITE" id="PS51462">
    <property type="entry name" value="NUDIX"/>
    <property type="match status" value="1"/>
</dbReference>
<reference evidence="5 6" key="1">
    <citation type="submission" date="2021-01" db="EMBL/GenBank/DDBJ databases">
        <title>Sequencing the genomes of 1000 actinobacteria strains.</title>
        <authorList>
            <person name="Klenk H.-P."/>
        </authorList>
    </citation>
    <scope>NUCLEOTIDE SEQUENCE [LARGE SCALE GENOMIC DNA]</scope>
    <source>
        <strain evidence="5 6">DSM 18662</strain>
    </source>
</reference>
<dbReference type="PANTHER" id="PTHR21340:SF0">
    <property type="entry name" value="BIS(5'-NUCLEOSYL)-TETRAPHOSPHATASE [ASYMMETRICAL]"/>
    <property type="match status" value="1"/>
</dbReference>
<dbReference type="PANTHER" id="PTHR21340">
    <property type="entry name" value="DIADENOSINE 5,5-P1,P4-TETRAPHOSPHATE PYROPHOSPHOHYDROLASE MUTT"/>
    <property type="match status" value="1"/>
</dbReference>
<evidence type="ECO:0000259" key="4">
    <source>
        <dbReference type="PROSITE" id="PS51462"/>
    </source>
</evidence>
<dbReference type="SUPFAM" id="SSF55811">
    <property type="entry name" value="Nudix"/>
    <property type="match status" value="1"/>
</dbReference>
<dbReference type="InterPro" id="IPR015797">
    <property type="entry name" value="NUDIX_hydrolase-like_dom_sf"/>
</dbReference>
<evidence type="ECO:0000313" key="6">
    <source>
        <dbReference type="Proteomes" id="UP000704762"/>
    </source>
</evidence>
<keyword evidence="2 3" id="KW-0378">Hydrolase</keyword>
<dbReference type="SUPFAM" id="SSF53254">
    <property type="entry name" value="Phosphoglycerate mutase-like"/>
    <property type="match status" value="1"/>
</dbReference>
<keyword evidence="6" id="KW-1185">Reference proteome</keyword>
<dbReference type="InterPro" id="IPR000086">
    <property type="entry name" value="NUDIX_hydrolase_dom"/>
</dbReference>
<dbReference type="InterPro" id="IPR020084">
    <property type="entry name" value="NUDIX_hydrolase_CS"/>
</dbReference>
<feature type="domain" description="Nudix hydrolase" evidence="4">
    <location>
        <begin position="1"/>
        <end position="131"/>
    </location>
</feature>